<reference evidence="6" key="2">
    <citation type="submission" date="2025-08" db="UniProtKB">
        <authorList>
            <consortium name="Ensembl"/>
        </authorList>
    </citation>
    <scope>IDENTIFICATION</scope>
</reference>
<dbReference type="FunFam" id="3.40.50.300:FF:000366">
    <property type="entry name" value="GTPase, IMAP family member 2"/>
    <property type="match status" value="1"/>
</dbReference>
<feature type="domain" description="AIG1-type G" evidence="5">
    <location>
        <begin position="27"/>
        <end position="236"/>
    </location>
</feature>
<dbReference type="GeneTree" id="ENSGT01150000286992"/>
<evidence type="ECO:0000256" key="3">
    <source>
        <dbReference type="ARBA" id="ARBA00023134"/>
    </source>
</evidence>
<name>A0A669EH18_ORENI</name>
<dbReference type="OMA" id="ECIEDEH"/>
<dbReference type="PROSITE" id="PS51720">
    <property type="entry name" value="G_AIG1"/>
    <property type="match status" value="1"/>
</dbReference>
<evidence type="ECO:0000259" key="5">
    <source>
        <dbReference type="PROSITE" id="PS51720"/>
    </source>
</evidence>
<dbReference type="Gene3D" id="3.40.50.300">
    <property type="entry name" value="P-loop containing nucleotide triphosphate hydrolases"/>
    <property type="match status" value="1"/>
</dbReference>
<dbReference type="Pfam" id="PF04548">
    <property type="entry name" value="AIG1"/>
    <property type="match status" value="1"/>
</dbReference>
<dbReference type="PANTHER" id="PTHR10903:SF62">
    <property type="entry name" value="GTPASE IMAP FAMILY MEMBER 4-LIKE-RELATED"/>
    <property type="match status" value="1"/>
</dbReference>
<reference evidence="6" key="3">
    <citation type="submission" date="2025-09" db="UniProtKB">
        <authorList>
            <consortium name="Ensembl"/>
        </authorList>
    </citation>
    <scope>IDENTIFICATION</scope>
</reference>
<keyword evidence="2" id="KW-0547">Nucleotide-binding</keyword>
<evidence type="ECO:0000256" key="1">
    <source>
        <dbReference type="ARBA" id="ARBA00008535"/>
    </source>
</evidence>
<evidence type="ECO:0000256" key="4">
    <source>
        <dbReference type="SAM" id="MobiDB-lite"/>
    </source>
</evidence>
<evidence type="ECO:0000313" key="7">
    <source>
        <dbReference type="Proteomes" id="UP000005207"/>
    </source>
</evidence>
<dbReference type="InterPro" id="IPR027417">
    <property type="entry name" value="P-loop_NTPase"/>
</dbReference>
<sequence length="575" mass="61450">MQAQISKGHQTLRLEGLSTCCTSLSLPPTRRIVLLGKTGAGKSSVANTLFGETTFKMGHSPDSETSICKAKSKLINRRSITLVDTPGFFDTSRSEEDTKPNILQCIVECAPGPHAFIVVLKVEKFTDHEKSVIENMFQYFSEEVLRYAVILFTHGDQLLEEMKIEEFVSQSKCLADLVQKCGGRCHVIDNKYWNNEAKNKYRSNKFQVEQLLKTIDDIVMQNKGDYYTNDVLQAIETEIQKAAESIKQTSVTMSSEEARERAKSGVYKQHVAKFARIAGKGLLIAALLGGSEFAPLVPLAIKGVSTIKQAARKKRIETVSKEETSKGVTAVKAGGKAQTQSVSTPNKGTPTKETAVEKSIAGAKTGADIFSKLLKIFRKTNEEEVSASITDEAATLEEEAEDAEVEDGTEELVEEETGTAEVLPTIETDVPVEEEETDEGKVEMTQEVTTSMTGETPEVAAAAEAAEGALTTVNDVMDGAVLAGEGAAALTTAVEEETVGAVLSAAEEAAEEVALSAVGEALSVTALVDGMAEASIEGVEMEVVEGAAGVAAEAIDGVVQVMDVAVKVAESCCIQ</sequence>
<proteinExistence type="inferred from homology"/>
<evidence type="ECO:0000256" key="2">
    <source>
        <dbReference type="ARBA" id="ARBA00022741"/>
    </source>
</evidence>
<keyword evidence="7" id="KW-1185">Reference proteome</keyword>
<dbReference type="Proteomes" id="UP000005207">
    <property type="component" value="Linkage group LG3"/>
</dbReference>
<comment type="similarity">
    <text evidence="1">Belongs to the TRAFAC class TrmE-Era-EngA-EngB-Septin-like GTPase superfamily. AIG1/Toc34/Toc159-like paraseptin GTPase family. IAN subfamily.</text>
</comment>
<dbReference type="AlphaFoldDB" id="A0A669EH18"/>
<accession>A0A669EH18</accession>
<dbReference type="InParanoid" id="A0A669EH18"/>
<gene>
    <name evidence="6" type="primary">LOC112846231</name>
</gene>
<keyword evidence="3" id="KW-0342">GTP-binding</keyword>
<dbReference type="InterPro" id="IPR006703">
    <property type="entry name" value="G_AIG1"/>
</dbReference>
<protein>
    <recommendedName>
        <fullName evidence="5">AIG1-type G domain-containing protein</fullName>
    </recommendedName>
</protein>
<dbReference type="InterPro" id="IPR045058">
    <property type="entry name" value="GIMA/IAN/Toc"/>
</dbReference>
<feature type="compositionally biased region" description="Polar residues" evidence="4">
    <location>
        <begin position="337"/>
        <end position="352"/>
    </location>
</feature>
<reference evidence="7" key="1">
    <citation type="submission" date="2012-01" db="EMBL/GenBank/DDBJ databases">
        <title>The Genome Sequence of Oreochromis niloticus (Nile Tilapia).</title>
        <authorList>
            <consortium name="Broad Institute Genome Assembly Team"/>
            <consortium name="Broad Institute Sequencing Platform"/>
            <person name="Di Palma F."/>
            <person name="Johnson J."/>
            <person name="Lander E.S."/>
            <person name="Lindblad-Toh K."/>
        </authorList>
    </citation>
    <scope>NUCLEOTIDE SEQUENCE [LARGE SCALE GENOMIC DNA]</scope>
</reference>
<dbReference type="SUPFAM" id="SSF52540">
    <property type="entry name" value="P-loop containing nucleoside triphosphate hydrolases"/>
    <property type="match status" value="1"/>
</dbReference>
<organism evidence="6 7">
    <name type="scientific">Oreochromis niloticus</name>
    <name type="common">Nile tilapia</name>
    <name type="synonym">Tilapia nilotica</name>
    <dbReference type="NCBI Taxonomy" id="8128"/>
    <lineage>
        <taxon>Eukaryota</taxon>
        <taxon>Metazoa</taxon>
        <taxon>Chordata</taxon>
        <taxon>Craniata</taxon>
        <taxon>Vertebrata</taxon>
        <taxon>Euteleostomi</taxon>
        <taxon>Actinopterygii</taxon>
        <taxon>Neopterygii</taxon>
        <taxon>Teleostei</taxon>
        <taxon>Neoteleostei</taxon>
        <taxon>Acanthomorphata</taxon>
        <taxon>Ovalentaria</taxon>
        <taxon>Cichlomorphae</taxon>
        <taxon>Cichliformes</taxon>
        <taxon>Cichlidae</taxon>
        <taxon>African cichlids</taxon>
        <taxon>Pseudocrenilabrinae</taxon>
        <taxon>Oreochromini</taxon>
        <taxon>Oreochromis</taxon>
    </lineage>
</organism>
<dbReference type="Ensembl" id="ENSONIT00000065507.1">
    <property type="protein sequence ID" value="ENSONIP00000070342.1"/>
    <property type="gene ID" value="ENSONIG00000032422.1"/>
</dbReference>
<dbReference type="PANTHER" id="PTHR10903">
    <property type="entry name" value="GTPASE, IMAP FAMILY MEMBER-RELATED"/>
    <property type="match status" value="1"/>
</dbReference>
<feature type="region of interest" description="Disordered" evidence="4">
    <location>
        <begin position="327"/>
        <end position="352"/>
    </location>
</feature>
<evidence type="ECO:0000313" key="6">
    <source>
        <dbReference type="Ensembl" id="ENSONIP00000070342.1"/>
    </source>
</evidence>
<dbReference type="GO" id="GO:0005525">
    <property type="term" value="F:GTP binding"/>
    <property type="evidence" value="ECO:0007669"/>
    <property type="project" value="UniProtKB-KW"/>
</dbReference>